<accession>D5SPH0</accession>
<reference evidence="1 2" key="1">
    <citation type="journal article" date="2010" name="Stand. Genomic Sci.">
        <title>Complete genome sequence of Planctomyces limnophilus type strain (Mu 290).</title>
        <authorList>
            <person name="Labutti K."/>
            <person name="Sikorski J."/>
            <person name="Schneider S."/>
            <person name="Nolan M."/>
            <person name="Lucas S."/>
            <person name="Glavina Del Rio T."/>
            <person name="Tice H."/>
            <person name="Cheng J.F."/>
            <person name="Goodwin L."/>
            <person name="Pitluck S."/>
            <person name="Liolios K."/>
            <person name="Ivanova N."/>
            <person name="Mavromatis K."/>
            <person name="Mikhailova N."/>
            <person name="Pati A."/>
            <person name="Chen A."/>
            <person name="Palaniappan K."/>
            <person name="Land M."/>
            <person name="Hauser L."/>
            <person name="Chang Y.J."/>
            <person name="Jeffries C.D."/>
            <person name="Tindall B.J."/>
            <person name="Rohde M."/>
            <person name="Goker M."/>
            <person name="Woyke T."/>
            <person name="Bristow J."/>
            <person name="Eisen J.A."/>
            <person name="Markowitz V."/>
            <person name="Hugenholtz P."/>
            <person name="Kyrpides N.C."/>
            <person name="Klenk H.P."/>
            <person name="Lapidus A."/>
        </authorList>
    </citation>
    <scope>NUCLEOTIDE SEQUENCE [LARGE SCALE GENOMIC DNA]</scope>
    <source>
        <strain evidence="2">ATCC 43296 / DSM 3776 / IFAM 1008 / 290</strain>
    </source>
</reference>
<name>D5SPH0_PLAL2</name>
<dbReference type="OrthoDB" id="681022at2"/>
<evidence type="ECO:0000313" key="1">
    <source>
        <dbReference type="EMBL" id="ADG66200.1"/>
    </source>
</evidence>
<dbReference type="Proteomes" id="UP000002220">
    <property type="component" value="Chromosome"/>
</dbReference>
<keyword evidence="2" id="KW-1185">Reference proteome</keyword>
<evidence type="ECO:0000313" key="2">
    <source>
        <dbReference type="Proteomes" id="UP000002220"/>
    </source>
</evidence>
<dbReference type="RefSeq" id="WP_013108631.1">
    <property type="nucleotide sequence ID" value="NC_014148.1"/>
</dbReference>
<dbReference type="EMBL" id="CP001744">
    <property type="protein sequence ID" value="ADG66200.1"/>
    <property type="molecule type" value="Genomic_DNA"/>
</dbReference>
<dbReference type="AlphaFoldDB" id="D5SPH0"/>
<dbReference type="HOGENOM" id="CLU_1473907_0_0_0"/>
<proteinExistence type="predicted"/>
<dbReference type="KEGG" id="plm:Plim_0349"/>
<sequence>MLSRDGARLQVFLDLQRHGPRRGPEELVILDEHTIERPWGWVFFFTTRGCRDGDLTYAVGGNAPYMVNRDGSIRLAGTGRPIEDYIREYESELERQSGAWELVISEPSPCSTTAAKSIRAALGLSIAEVGAIRHRLPGLVSAGAYADLEPLYGRLVDAGIRAEIRKAKVNEAEQDAAPDRGGG</sequence>
<dbReference type="STRING" id="521674.Plim_0349"/>
<gene>
    <name evidence="1" type="ordered locus">Plim_0349</name>
</gene>
<protein>
    <submittedName>
        <fullName evidence="1">Uncharacterized protein</fullName>
    </submittedName>
</protein>
<organism evidence="1 2">
    <name type="scientific">Planctopirus limnophila (strain ATCC 43296 / DSM 3776 / IFAM 1008 / Mu 290)</name>
    <name type="common">Planctomyces limnophilus</name>
    <dbReference type="NCBI Taxonomy" id="521674"/>
    <lineage>
        <taxon>Bacteria</taxon>
        <taxon>Pseudomonadati</taxon>
        <taxon>Planctomycetota</taxon>
        <taxon>Planctomycetia</taxon>
        <taxon>Planctomycetales</taxon>
        <taxon>Planctomycetaceae</taxon>
        <taxon>Planctopirus</taxon>
    </lineage>
</organism>